<evidence type="ECO:0000313" key="8">
    <source>
        <dbReference type="Proteomes" id="UP000319817"/>
    </source>
</evidence>
<dbReference type="Gene3D" id="1.10.760.10">
    <property type="entry name" value="Cytochrome c-like domain"/>
    <property type="match status" value="1"/>
</dbReference>
<dbReference type="InterPro" id="IPR013427">
    <property type="entry name" value="Haem-bd_dom_put"/>
</dbReference>
<keyword evidence="8" id="KW-1185">Reference proteome</keyword>
<evidence type="ECO:0000313" key="7">
    <source>
        <dbReference type="EMBL" id="QDT09222.1"/>
    </source>
</evidence>
<dbReference type="InterPro" id="IPR009056">
    <property type="entry name" value="Cyt_c-like_dom"/>
</dbReference>
<dbReference type="SUPFAM" id="SSF49785">
    <property type="entry name" value="Galactose-binding domain-like"/>
    <property type="match status" value="1"/>
</dbReference>
<dbReference type="InterPro" id="IPR011041">
    <property type="entry name" value="Quinoprot_gluc/sorb_DH_b-prop"/>
</dbReference>
<evidence type="ECO:0000256" key="2">
    <source>
        <dbReference type="ARBA" id="ARBA00022723"/>
    </source>
</evidence>
<accession>A0A517NQ23</accession>
<dbReference type="SUPFAM" id="SSF50952">
    <property type="entry name" value="Soluble quinoprotein glucose dehydrogenase"/>
    <property type="match status" value="1"/>
</dbReference>
<evidence type="ECO:0000259" key="6">
    <source>
        <dbReference type="PROSITE" id="PS51007"/>
    </source>
</evidence>
<dbReference type="SUPFAM" id="SSF46626">
    <property type="entry name" value="Cytochrome c"/>
    <property type="match status" value="1"/>
</dbReference>
<protein>
    <submittedName>
        <fullName evidence="7">Cytochrome c</fullName>
    </submittedName>
</protein>
<dbReference type="OrthoDB" id="223239at2"/>
<evidence type="ECO:0000256" key="1">
    <source>
        <dbReference type="ARBA" id="ARBA00022617"/>
    </source>
</evidence>
<reference evidence="7 8" key="1">
    <citation type="submission" date="2019-02" db="EMBL/GenBank/DDBJ databases">
        <title>Deep-cultivation of Planctomycetes and their phenomic and genomic characterization uncovers novel biology.</title>
        <authorList>
            <person name="Wiegand S."/>
            <person name="Jogler M."/>
            <person name="Boedeker C."/>
            <person name="Pinto D."/>
            <person name="Vollmers J."/>
            <person name="Rivas-Marin E."/>
            <person name="Kohn T."/>
            <person name="Peeters S.H."/>
            <person name="Heuer A."/>
            <person name="Rast P."/>
            <person name="Oberbeckmann S."/>
            <person name="Bunk B."/>
            <person name="Jeske O."/>
            <person name="Meyerdierks A."/>
            <person name="Storesund J.E."/>
            <person name="Kallscheuer N."/>
            <person name="Luecker S."/>
            <person name="Lage O.M."/>
            <person name="Pohl T."/>
            <person name="Merkel B.J."/>
            <person name="Hornburger P."/>
            <person name="Mueller R.-W."/>
            <person name="Bruemmer F."/>
            <person name="Labrenz M."/>
            <person name="Spormann A.M."/>
            <person name="Op den Camp H."/>
            <person name="Overmann J."/>
            <person name="Amann R."/>
            <person name="Jetten M.S.M."/>
            <person name="Mascher T."/>
            <person name="Medema M.H."/>
            <person name="Devos D.P."/>
            <person name="Kaster A.-K."/>
            <person name="Ovreas L."/>
            <person name="Rohde M."/>
            <person name="Galperin M.Y."/>
            <person name="Jogler C."/>
        </authorList>
    </citation>
    <scope>NUCLEOTIDE SEQUENCE [LARGE SCALE GENOMIC DNA]</scope>
    <source>
        <strain evidence="7 8">K23_9</strain>
    </source>
</reference>
<dbReference type="PROSITE" id="PS51007">
    <property type="entry name" value="CYTC"/>
    <property type="match status" value="1"/>
</dbReference>
<dbReference type="InterPro" id="IPR008979">
    <property type="entry name" value="Galactose-bd-like_sf"/>
</dbReference>
<dbReference type="PANTHER" id="PTHR33546">
    <property type="entry name" value="LARGE, MULTIFUNCTIONAL SECRETED PROTEIN-RELATED"/>
    <property type="match status" value="1"/>
</dbReference>
<gene>
    <name evidence="7" type="ORF">K239x_11670</name>
</gene>
<sequence precursor="true">MRRYGSVRSVAALVALFAVCSWLPKVSAQDTGKVSSKTVNSDSRRSEAGEWIWFEKKADNQTVYLRTTFDLIGKVQSASVSASADNQFTLFVNGERVMSGKAWEQLETADLTSHLKEGKNVFAVQAANQGGIAAFTLRADVTRRDGTETRVVTSGKWKASPAATKGWKTAGFDDSQWSQAVSLGTVGEKSLPWSGRINAQAFVNAADAGKGDFLPQPVAGAQTMDGFKLERLVYVPRQMGSWVSLTTADNGTLIASDQGKAGLYRITPSVDGGESKVQKLPVKLSSAQGLLWAFDSLYAVVNGGEQSGLHRITDTDGDGELDTAEHLKFIRGGGEHGPHAVILSPDKQSLFVCCGNHTELPDPISDSKIPRNWAEDHLLPRRWDANGHAAGKLAPGGWICQVDRDGKDWTVYSMGYRNEYDIAFNADGELFSYDADMEWDLGSPWYRPTRVVHATSGSEFGWRSGTGKWPTYYEDSLPPSVDIGPGSPVGIVFGYGAKFPAKYQRALFILDWTYSTIYAVHLSPEGSTYRGKKEDFVSAQPLQVTDATIGTDGALYFTAGGRGTQSSLYRVTYTGDEPSDAIDASDEAGKADRQLRRQLESWHGENQASNREPLDQIMAQLGNQDRFIRYAARVALETRPVDSWRNRLSELDSAWAIISGVIAISHQGSNSDRELALTMLASVGNKNLDPAEELGALRALQLIFTRLGEPTNAERRAVIAALSPLYPSDSDAINAELVQLLVYLDDPTVVDKTLSLMDNLGDEPAPDWGYLVERHKGYGGTVGKLLENMPPARGIHFAFMLRNQKSGWTLQSRRKYLQFFIDASDFPGGNSYGKFLSQFRDDALLLCSPTERVQLEDLASVSLMQAAPKVEPPKGPGRKWTRQEALPLVTNLRKRDLAKGRDLFHATSCAKCHRLGGEGGAIGPDLSTAGRKYPLPDLLDAVIEPSKAISDQYGSEKILTTDGDTLVGRVVRIDDKLHVYTIDADAEPKVIDEDDVEQIAPSKLSQMPTGLIDTLNEEELKDLIAYLLSGGNRKDKVYK</sequence>
<evidence type="ECO:0000256" key="5">
    <source>
        <dbReference type="SAM" id="SignalP"/>
    </source>
</evidence>
<proteinExistence type="predicted"/>
<dbReference type="InterPro" id="IPR036909">
    <property type="entry name" value="Cyt_c-like_dom_sf"/>
</dbReference>
<dbReference type="NCBIfam" id="TIGR02603">
    <property type="entry name" value="CxxCH_TIGR02603"/>
    <property type="match status" value="1"/>
</dbReference>
<feature type="domain" description="Cytochrome c" evidence="6">
    <location>
        <begin position="895"/>
        <end position="1031"/>
    </location>
</feature>
<name>A0A517NQ23_9BACT</name>
<keyword evidence="3 4" id="KW-0408">Iron</keyword>
<dbReference type="Proteomes" id="UP000319817">
    <property type="component" value="Chromosome"/>
</dbReference>
<organism evidence="7 8">
    <name type="scientific">Stieleria marina</name>
    <dbReference type="NCBI Taxonomy" id="1930275"/>
    <lineage>
        <taxon>Bacteria</taxon>
        <taxon>Pseudomonadati</taxon>
        <taxon>Planctomycetota</taxon>
        <taxon>Planctomycetia</taxon>
        <taxon>Pirellulales</taxon>
        <taxon>Pirellulaceae</taxon>
        <taxon>Stieleria</taxon>
    </lineage>
</organism>
<dbReference type="AlphaFoldDB" id="A0A517NQ23"/>
<dbReference type="Gene3D" id="2.60.120.260">
    <property type="entry name" value="Galactose-binding domain-like"/>
    <property type="match status" value="1"/>
</dbReference>
<dbReference type="GO" id="GO:0046872">
    <property type="term" value="F:metal ion binding"/>
    <property type="evidence" value="ECO:0007669"/>
    <property type="project" value="UniProtKB-KW"/>
</dbReference>
<dbReference type="InterPro" id="IPR011042">
    <property type="entry name" value="6-blade_b-propeller_TolB-like"/>
</dbReference>
<feature type="chain" id="PRO_5021939442" evidence="5">
    <location>
        <begin position="29"/>
        <end position="1039"/>
    </location>
</feature>
<dbReference type="Gene3D" id="2.120.10.30">
    <property type="entry name" value="TolB, C-terminal domain"/>
    <property type="match status" value="1"/>
</dbReference>
<keyword evidence="2 4" id="KW-0479">Metal-binding</keyword>
<keyword evidence="5" id="KW-0732">Signal</keyword>
<keyword evidence="1 4" id="KW-0349">Heme</keyword>
<dbReference type="EMBL" id="CP036526">
    <property type="protein sequence ID" value="QDT09222.1"/>
    <property type="molecule type" value="Genomic_DNA"/>
</dbReference>
<dbReference type="PANTHER" id="PTHR33546:SF1">
    <property type="entry name" value="LARGE, MULTIFUNCTIONAL SECRETED PROTEIN"/>
    <property type="match status" value="1"/>
</dbReference>
<dbReference type="GO" id="GO:0009055">
    <property type="term" value="F:electron transfer activity"/>
    <property type="evidence" value="ECO:0007669"/>
    <property type="project" value="InterPro"/>
</dbReference>
<evidence type="ECO:0000256" key="4">
    <source>
        <dbReference type="PROSITE-ProRule" id="PRU00433"/>
    </source>
</evidence>
<dbReference type="Pfam" id="PF00034">
    <property type="entry name" value="Cytochrom_C"/>
    <property type="match status" value="1"/>
</dbReference>
<dbReference type="GO" id="GO:0020037">
    <property type="term" value="F:heme binding"/>
    <property type="evidence" value="ECO:0007669"/>
    <property type="project" value="InterPro"/>
</dbReference>
<evidence type="ECO:0000256" key="3">
    <source>
        <dbReference type="ARBA" id="ARBA00023004"/>
    </source>
</evidence>
<feature type="signal peptide" evidence="5">
    <location>
        <begin position="1"/>
        <end position="28"/>
    </location>
</feature>